<name>A0A6A6WTQ7_9PLEO</name>
<feature type="non-terminal residue" evidence="2">
    <location>
        <position position="74"/>
    </location>
</feature>
<feature type="region of interest" description="Disordered" evidence="1">
    <location>
        <begin position="1"/>
        <end position="74"/>
    </location>
</feature>
<evidence type="ECO:0000313" key="3">
    <source>
        <dbReference type="Proteomes" id="UP000799757"/>
    </source>
</evidence>
<dbReference type="OrthoDB" id="529205at2759"/>
<protein>
    <submittedName>
        <fullName evidence="2">Uncharacterized protein</fullName>
    </submittedName>
</protein>
<proteinExistence type="predicted"/>
<evidence type="ECO:0000256" key="1">
    <source>
        <dbReference type="SAM" id="MobiDB-lite"/>
    </source>
</evidence>
<organism evidence="2 3">
    <name type="scientific">Melanomma pulvis-pyrius CBS 109.77</name>
    <dbReference type="NCBI Taxonomy" id="1314802"/>
    <lineage>
        <taxon>Eukaryota</taxon>
        <taxon>Fungi</taxon>
        <taxon>Dikarya</taxon>
        <taxon>Ascomycota</taxon>
        <taxon>Pezizomycotina</taxon>
        <taxon>Dothideomycetes</taxon>
        <taxon>Pleosporomycetidae</taxon>
        <taxon>Pleosporales</taxon>
        <taxon>Melanommataceae</taxon>
        <taxon>Melanomma</taxon>
    </lineage>
</organism>
<dbReference type="EMBL" id="MU002342">
    <property type="protein sequence ID" value="KAF2787251.1"/>
    <property type="molecule type" value="Genomic_DNA"/>
</dbReference>
<feature type="compositionally biased region" description="Basic and acidic residues" evidence="1">
    <location>
        <begin position="1"/>
        <end position="36"/>
    </location>
</feature>
<feature type="compositionally biased region" description="Basic and acidic residues" evidence="1">
    <location>
        <begin position="46"/>
        <end position="74"/>
    </location>
</feature>
<evidence type="ECO:0000313" key="2">
    <source>
        <dbReference type="EMBL" id="KAF2787251.1"/>
    </source>
</evidence>
<dbReference type="AlphaFoldDB" id="A0A6A6WTQ7"/>
<accession>A0A6A6WTQ7</accession>
<keyword evidence="3" id="KW-1185">Reference proteome</keyword>
<gene>
    <name evidence="2" type="ORF">K505DRAFT_288261</name>
</gene>
<dbReference type="Proteomes" id="UP000799757">
    <property type="component" value="Unassembled WGS sequence"/>
</dbReference>
<sequence>MFLKEDENRSPEELEKKKQNHLEKQKRGEGHWEEKLGSQSEGNVAADKEHVKDHDDHMSKLQEETKEKGEKGDI</sequence>
<reference evidence="2" key="1">
    <citation type="journal article" date="2020" name="Stud. Mycol.">
        <title>101 Dothideomycetes genomes: a test case for predicting lifestyles and emergence of pathogens.</title>
        <authorList>
            <person name="Haridas S."/>
            <person name="Albert R."/>
            <person name="Binder M."/>
            <person name="Bloem J."/>
            <person name="Labutti K."/>
            <person name="Salamov A."/>
            <person name="Andreopoulos B."/>
            <person name="Baker S."/>
            <person name="Barry K."/>
            <person name="Bills G."/>
            <person name="Bluhm B."/>
            <person name="Cannon C."/>
            <person name="Castanera R."/>
            <person name="Culley D."/>
            <person name="Daum C."/>
            <person name="Ezra D."/>
            <person name="Gonzalez J."/>
            <person name="Henrissat B."/>
            <person name="Kuo A."/>
            <person name="Liang C."/>
            <person name="Lipzen A."/>
            <person name="Lutzoni F."/>
            <person name="Magnuson J."/>
            <person name="Mondo S."/>
            <person name="Nolan M."/>
            <person name="Ohm R."/>
            <person name="Pangilinan J."/>
            <person name="Park H.-J."/>
            <person name="Ramirez L."/>
            <person name="Alfaro M."/>
            <person name="Sun H."/>
            <person name="Tritt A."/>
            <person name="Yoshinaga Y."/>
            <person name="Zwiers L.-H."/>
            <person name="Turgeon B."/>
            <person name="Goodwin S."/>
            <person name="Spatafora J."/>
            <person name="Crous P."/>
            <person name="Grigoriev I."/>
        </authorList>
    </citation>
    <scope>NUCLEOTIDE SEQUENCE</scope>
    <source>
        <strain evidence="2">CBS 109.77</strain>
    </source>
</reference>